<dbReference type="Gene3D" id="1.20.1250.20">
    <property type="entry name" value="MFS general substrate transporter like domains"/>
    <property type="match status" value="1"/>
</dbReference>
<evidence type="ECO:0000256" key="4">
    <source>
        <dbReference type="ARBA" id="ARBA00023136"/>
    </source>
</evidence>
<feature type="transmembrane region" description="Helical" evidence="6">
    <location>
        <begin position="469"/>
        <end position="486"/>
    </location>
</feature>
<keyword evidence="9" id="KW-1185">Reference proteome</keyword>
<evidence type="ECO:0000256" key="2">
    <source>
        <dbReference type="ARBA" id="ARBA00022692"/>
    </source>
</evidence>
<evidence type="ECO:0000256" key="5">
    <source>
        <dbReference type="ARBA" id="ARBA00023251"/>
    </source>
</evidence>
<feature type="transmembrane region" description="Helical" evidence="6">
    <location>
        <begin position="21"/>
        <end position="41"/>
    </location>
</feature>
<evidence type="ECO:0000256" key="6">
    <source>
        <dbReference type="SAM" id="Phobius"/>
    </source>
</evidence>
<proteinExistence type="predicted"/>
<feature type="transmembrane region" description="Helical" evidence="6">
    <location>
        <begin position="90"/>
        <end position="108"/>
    </location>
</feature>
<gene>
    <name evidence="8" type="ORF">ACFYNZ_21080</name>
</gene>
<dbReference type="EMBL" id="JBIAFJ010000019">
    <property type="protein sequence ID" value="MFE9171952.1"/>
    <property type="molecule type" value="Genomic_DNA"/>
</dbReference>
<dbReference type="PRINTS" id="PR01036">
    <property type="entry name" value="TCRTETB"/>
</dbReference>
<keyword evidence="5" id="KW-0046">Antibiotic resistance</keyword>
<dbReference type="PANTHER" id="PTHR42718">
    <property type="entry name" value="MAJOR FACILITATOR SUPERFAMILY MULTIDRUG TRANSPORTER MFSC"/>
    <property type="match status" value="1"/>
</dbReference>
<name>A0ABW6KVM5_9ACTN</name>
<feature type="transmembrane region" description="Helical" evidence="6">
    <location>
        <begin position="209"/>
        <end position="228"/>
    </location>
</feature>
<feature type="transmembrane region" description="Helical" evidence="6">
    <location>
        <begin position="147"/>
        <end position="166"/>
    </location>
</feature>
<accession>A0ABW6KVM5</accession>
<keyword evidence="2 6" id="KW-0812">Transmembrane</keyword>
<dbReference type="Proteomes" id="UP001601197">
    <property type="component" value="Unassembled WGS sequence"/>
</dbReference>
<feature type="domain" description="Major facilitator superfamily (MFS) profile" evidence="7">
    <location>
        <begin position="23"/>
        <end position="490"/>
    </location>
</feature>
<feature type="transmembrane region" description="Helical" evidence="6">
    <location>
        <begin position="276"/>
        <end position="297"/>
    </location>
</feature>
<feature type="transmembrane region" description="Helical" evidence="6">
    <location>
        <begin position="371"/>
        <end position="393"/>
    </location>
</feature>
<evidence type="ECO:0000256" key="3">
    <source>
        <dbReference type="ARBA" id="ARBA00022989"/>
    </source>
</evidence>
<dbReference type="RefSeq" id="WP_388349209.1">
    <property type="nucleotide sequence ID" value="NZ_JBIAFJ010000019.1"/>
</dbReference>
<organism evidence="8 9">
    <name type="scientific">Streptomyces kebangsaanensis</name>
    <dbReference type="NCBI Taxonomy" id="864058"/>
    <lineage>
        <taxon>Bacteria</taxon>
        <taxon>Bacillati</taxon>
        <taxon>Actinomycetota</taxon>
        <taxon>Actinomycetes</taxon>
        <taxon>Kitasatosporales</taxon>
        <taxon>Streptomycetaceae</taxon>
        <taxon>Streptomyces</taxon>
    </lineage>
</organism>
<evidence type="ECO:0000259" key="7">
    <source>
        <dbReference type="PROSITE" id="PS50850"/>
    </source>
</evidence>
<keyword evidence="4 6" id="KW-0472">Membrane</keyword>
<feature type="transmembrane region" description="Helical" evidence="6">
    <location>
        <begin position="405"/>
        <end position="427"/>
    </location>
</feature>
<dbReference type="CDD" id="cd17321">
    <property type="entry name" value="MFS_MMR_MDR_like"/>
    <property type="match status" value="1"/>
</dbReference>
<dbReference type="InterPro" id="IPR011701">
    <property type="entry name" value="MFS"/>
</dbReference>
<dbReference type="InterPro" id="IPR020846">
    <property type="entry name" value="MFS_dom"/>
</dbReference>
<feature type="transmembrane region" description="Helical" evidence="6">
    <location>
        <begin position="114"/>
        <end position="135"/>
    </location>
</feature>
<dbReference type="Pfam" id="PF07690">
    <property type="entry name" value="MFS_1"/>
    <property type="match status" value="1"/>
</dbReference>
<feature type="transmembrane region" description="Helical" evidence="6">
    <location>
        <begin position="234"/>
        <end position="255"/>
    </location>
</feature>
<dbReference type="PANTHER" id="PTHR42718:SF42">
    <property type="entry name" value="EXPORT PROTEIN"/>
    <property type="match status" value="1"/>
</dbReference>
<dbReference type="PROSITE" id="PS50850">
    <property type="entry name" value="MFS"/>
    <property type="match status" value="1"/>
</dbReference>
<keyword evidence="3 6" id="KW-1133">Transmembrane helix</keyword>
<reference evidence="8 9" key="1">
    <citation type="submission" date="2024-10" db="EMBL/GenBank/DDBJ databases">
        <title>The Natural Products Discovery Center: Release of the First 8490 Sequenced Strains for Exploring Actinobacteria Biosynthetic Diversity.</title>
        <authorList>
            <person name="Kalkreuter E."/>
            <person name="Kautsar S.A."/>
            <person name="Yang D."/>
            <person name="Bader C.D."/>
            <person name="Teijaro C.N."/>
            <person name="Fluegel L."/>
            <person name="Davis C.M."/>
            <person name="Simpson J.R."/>
            <person name="Lauterbach L."/>
            <person name="Steele A.D."/>
            <person name="Gui C."/>
            <person name="Meng S."/>
            <person name="Li G."/>
            <person name="Viehrig K."/>
            <person name="Ye F."/>
            <person name="Su P."/>
            <person name="Kiefer A.F."/>
            <person name="Nichols A."/>
            <person name="Cepeda A.J."/>
            <person name="Yan W."/>
            <person name="Fan B."/>
            <person name="Jiang Y."/>
            <person name="Adhikari A."/>
            <person name="Zheng C.-J."/>
            <person name="Schuster L."/>
            <person name="Cowan T.M."/>
            <person name="Smanski M.J."/>
            <person name="Chevrette M.G."/>
            <person name="De Carvalho L.P.S."/>
            <person name="Shen B."/>
        </authorList>
    </citation>
    <scope>NUCLEOTIDE SEQUENCE [LARGE SCALE GENOMIC DNA]</scope>
    <source>
        <strain evidence="8 9">NPDC007147</strain>
    </source>
</reference>
<comment type="subcellular location">
    <subcellularLocation>
        <location evidence="1">Cell membrane</location>
        <topology evidence="1">Multi-pass membrane protein</topology>
    </subcellularLocation>
</comment>
<feature type="transmembrane region" description="Helical" evidence="6">
    <location>
        <begin position="172"/>
        <end position="197"/>
    </location>
</feature>
<protein>
    <submittedName>
        <fullName evidence="8">MFS transporter</fullName>
    </submittedName>
</protein>
<feature type="transmembrane region" description="Helical" evidence="6">
    <location>
        <begin position="344"/>
        <end position="365"/>
    </location>
</feature>
<evidence type="ECO:0000313" key="8">
    <source>
        <dbReference type="EMBL" id="MFE9171952.1"/>
    </source>
</evidence>
<evidence type="ECO:0000256" key="1">
    <source>
        <dbReference type="ARBA" id="ARBA00004651"/>
    </source>
</evidence>
<dbReference type="Gene3D" id="1.20.1720.10">
    <property type="entry name" value="Multidrug resistance protein D"/>
    <property type="match status" value="1"/>
</dbReference>
<comment type="caution">
    <text evidence="8">The sequence shown here is derived from an EMBL/GenBank/DDBJ whole genome shotgun (WGS) entry which is preliminary data.</text>
</comment>
<sequence>MSTSFQEQAPARAAHGHPRRWLILGVICFAQLTVLLDNTVLNVAIPSLTRELHASTADIQWMINAYSLVQSGLLLTAGSAADRYGRKKMLVAGLALFGIGSLAATLAGSTGQLIAARAGMGVGGALLLTTTLAVAMQIFAPDEHPKAIGIWSAVNALGFAAGPLIGGFILDYFWWGAIFLINLPVAALALVAVLALVPESKSPRGDRPDLLGALLSTIGMTSLVYAIISGPAHGWTSARVLVTAAVAVVVLAVFASYESRIPYPMLDMRFFRDRRFTGAVAGAVLITFGMGGALFLLTQHLQFVLGYGPLEAGLRTAPLALSVVALNFTGLSARWTARLGTPAAIGLGMVLMSGGLVSIAVLASGGYGGTLLGLLLIGVGCAIANPAMAHAIMSAIPPAKAGVGAGINGTLAEFGNGLGVAVLGAVLNSRFAAVSLPVSLPVALAAAGTAQERKRVTDAFSAGLQTSQLVGAAAVLLGGLVAAALLRRAERADSGMGSDRSVEEGAP</sequence>
<dbReference type="SUPFAM" id="SSF103473">
    <property type="entry name" value="MFS general substrate transporter"/>
    <property type="match status" value="1"/>
</dbReference>
<evidence type="ECO:0000313" key="9">
    <source>
        <dbReference type="Proteomes" id="UP001601197"/>
    </source>
</evidence>
<feature type="transmembrane region" description="Helical" evidence="6">
    <location>
        <begin position="61"/>
        <end position="78"/>
    </location>
</feature>
<dbReference type="InterPro" id="IPR036259">
    <property type="entry name" value="MFS_trans_sf"/>
</dbReference>